<dbReference type="Gene3D" id="3.10.20.620">
    <property type="match status" value="1"/>
</dbReference>
<gene>
    <name evidence="10" type="ORF">BIW11_06474</name>
</gene>
<dbReference type="InterPro" id="IPR042527">
    <property type="entry name" value="Atg5_UblA_dom_sf"/>
</dbReference>
<dbReference type="InterPro" id="IPR048318">
    <property type="entry name" value="ATG5_UblB"/>
</dbReference>
<organism evidence="10 11">
    <name type="scientific">Tropilaelaps mercedesae</name>
    <dbReference type="NCBI Taxonomy" id="418985"/>
    <lineage>
        <taxon>Eukaryota</taxon>
        <taxon>Metazoa</taxon>
        <taxon>Ecdysozoa</taxon>
        <taxon>Arthropoda</taxon>
        <taxon>Chelicerata</taxon>
        <taxon>Arachnida</taxon>
        <taxon>Acari</taxon>
        <taxon>Parasitiformes</taxon>
        <taxon>Mesostigmata</taxon>
        <taxon>Gamasina</taxon>
        <taxon>Dermanyssoidea</taxon>
        <taxon>Laelapidae</taxon>
        <taxon>Tropilaelaps</taxon>
    </lineage>
</organism>
<dbReference type="Gene3D" id="1.10.246.190">
    <property type="entry name" value="Autophagy protein Apg5, helix rich domain"/>
    <property type="match status" value="1"/>
</dbReference>
<dbReference type="GO" id="GO:0006995">
    <property type="term" value="P:cellular response to nitrogen starvation"/>
    <property type="evidence" value="ECO:0007669"/>
    <property type="project" value="TreeGrafter"/>
</dbReference>
<dbReference type="InParanoid" id="A0A1V9XXU2"/>
<dbReference type="Pfam" id="PF04106">
    <property type="entry name" value="ATG5_UblB"/>
    <property type="match status" value="1"/>
</dbReference>
<evidence type="ECO:0000256" key="2">
    <source>
        <dbReference type="ARBA" id="ARBA00006910"/>
    </source>
</evidence>
<dbReference type="Pfam" id="PF20637">
    <property type="entry name" value="ATG5_HBR"/>
    <property type="match status" value="1"/>
</dbReference>
<accession>A0A1V9XXU2</accession>
<dbReference type="Pfam" id="PF20638">
    <property type="entry name" value="ATG5_UblA"/>
    <property type="match status" value="1"/>
</dbReference>
<evidence type="ECO:0000259" key="8">
    <source>
        <dbReference type="Pfam" id="PF20637"/>
    </source>
</evidence>
<proteinExistence type="inferred from homology"/>
<name>A0A1V9XXU2_9ACAR</name>
<comment type="subcellular location">
    <subcellularLocation>
        <location evidence="1 6">Preautophagosomal structure membrane</location>
        <topology evidence="1 6">Peripheral membrane protein</topology>
    </subcellularLocation>
</comment>
<keyword evidence="11" id="KW-1185">Reference proteome</keyword>
<dbReference type="Proteomes" id="UP000192247">
    <property type="component" value="Unassembled WGS sequence"/>
</dbReference>
<dbReference type="EMBL" id="MNPL01002365">
    <property type="protein sequence ID" value="OQR78337.1"/>
    <property type="molecule type" value="Genomic_DNA"/>
</dbReference>
<dbReference type="InterPro" id="IPR042526">
    <property type="entry name" value="Atg5_HR"/>
</dbReference>
<dbReference type="FunCoup" id="A0A1V9XXU2">
    <property type="interactions" value="1682"/>
</dbReference>
<dbReference type="STRING" id="418985.A0A1V9XXU2"/>
<dbReference type="GO" id="GO:0005776">
    <property type="term" value="C:autophagosome"/>
    <property type="evidence" value="ECO:0007669"/>
    <property type="project" value="TreeGrafter"/>
</dbReference>
<keyword evidence="4 6" id="KW-0832">Ubl conjugation</keyword>
<evidence type="ECO:0000256" key="3">
    <source>
        <dbReference type="ARBA" id="ARBA00022499"/>
    </source>
</evidence>
<feature type="domain" description="Autophagy protein ATG5 alpha-helical bundle region" evidence="8">
    <location>
        <begin position="131"/>
        <end position="185"/>
    </location>
</feature>
<evidence type="ECO:0000313" key="10">
    <source>
        <dbReference type="EMBL" id="OQR78337.1"/>
    </source>
</evidence>
<dbReference type="PANTHER" id="PTHR13040">
    <property type="entry name" value="AUTOPHAGY PROTEIN 5"/>
    <property type="match status" value="1"/>
</dbReference>
<dbReference type="GO" id="GO:0007033">
    <property type="term" value="P:vacuole organization"/>
    <property type="evidence" value="ECO:0007669"/>
    <property type="project" value="UniProtKB-ARBA"/>
</dbReference>
<comment type="caution">
    <text evidence="10">The sequence shown here is derived from an EMBL/GenBank/DDBJ whole genome shotgun (WGS) entry which is preliminary data.</text>
</comment>
<feature type="domain" description="Autophagy protein ATG5 UblA" evidence="9">
    <location>
        <begin position="13"/>
        <end position="116"/>
    </location>
</feature>
<evidence type="ECO:0000256" key="4">
    <source>
        <dbReference type="ARBA" id="ARBA00022843"/>
    </source>
</evidence>
<dbReference type="AlphaFoldDB" id="A0A1V9XXU2"/>
<dbReference type="InterPro" id="IPR048939">
    <property type="entry name" value="ATG5_UblA"/>
</dbReference>
<dbReference type="PANTHER" id="PTHR13040:SF2">
    <property type="entry name" value="AUTOPHAGY PROTEIN 5"/>
    <property type="match status" value="1"/>
</dbReference>
<evidence type="ECO:0000256" key="6">
    <source>
        <dbReference type="RuleBase" id="RU361202"/>
    </source>
</evidence>
<feature type="domain" description="Autophagy protein ATG5 UblB" evidence="7">
    <location>
        <begin position="193"/>
        <end position="306"/>
    </location>
</feature>
<evidence type="ECO:0000256" key="5">
    <source>
        <dbReference type="ARBA" id="ARBA00023006"/>
    </source>
</evidence>
<dbReference type="GO" id="GO:0034274">
    <property type="term" value="C:Atg12-Atg5-Atg16 complex"/>
    <property type="evidence" value="ECO:0007669"/>
    <property type="project" value="TreeGrafter"/>
</dbReference>
<dbReference type="GO" id="GO:0061908">
    <property type="term" value="C:phagophore"/>
    <property type="evidence" value="ECO:0007669"/>
    <property type="project" value="TreeGrafter"/>
</dbReference>
<reference evidence="10 11" key="1">
    <citation type="journal article" date="2017" name="Gigascience">
        <title>Draft genome of the honey bee ectoparasitic mite, Tropilaelaps mercedesae, is shaped by the parasitic life history.</title>
        <authorList>
            <person name="Dong X."/>
            <person name="Armstrong S.D."/>
            <person name="Xia D."/>
            <person name="Makepeace B.L."/>
            <person name="Darby A.C."/>
            <person name="Kadowaki T."/>
        </authorList>
    </citation>
    <scope>NUCLEOTIDE SEQUENCE [LARGE SCALE GENOMIC DNA]</scope>
    <source>
        <strain evidence="10">Wuxi-XJTLU</strain>
    </source>
</reference>
<keyword evidence="5 6" id="KW-0072">Autophagy</keyword>
<evidence type="ECO:0000259" key="9">
    <source>
        <dbReference type="Pfam" id="PF20638"/>
    </source>
</evidence>
<dbReference type="GO" id="GO:0000422">
    <property type="term" value="P:autophagy of mitochondrion"/>
    <property type="evidence" value="ECO:0007669"/>
    <property type="project" value="TreeGrafter"/>
</dbReference>
<evidence type="ECO:0000256" key="1">
    <source>
        <dbReference type="ARBA" id="ARBA00004623"/>
    </source>
</evidence>
<dbReference type="GO" id="GO:0034727">
    <property type="term" value="P:piecemeal microautophagy of the nucleus"/>
    <property type="evidence" value="ECO:0007669"/>
    <property type="project" value="TreeGrafter"/>
</dbReference>
<dbReference type="GO" id="GO:0034045">
    <property type="term" value="C:phagophore assembly site membrane"/>
    <property type="evidence" value="ECO:0007669"/>
    <property type="project" value="UniProtKB-SubCell"/>
</dbReference>
<comment type="subunit">
    <text evidence="6">Conjugated with ATG12.</text>
</comment>
<keyword evidence="6" id="KW-0472">Membrane</keyword>
<protein>
    <recommendedName>
        <fullName evidence="6">Autophagy protein 5</fullName>
    </recommendedName>
</protein>
<evidence type="ECO:0000259" key="7">
    <source>
        <dbReference type="Pfam" id="PF04106"/>
    </source>
</evidence>
<sequence>MLASEDRATVNKVWSGQVPTCFKLAEQDCGRLEAPDPFYIMLPRISYLPFFWEKVQNHFSRYVASEYRDSQLWLETPVDPASVLSGSVSLRWHLPIGVLYDLHGGRTLPWTIIVHFRDFPEKELIPCPSKQVAEAYFMNSVKEADFLKTRKKVMTAMTQSERRQMTASLYSLQAETFWAVNRKLMFMSESWKHIPLRVFLSQPPTDSSSVQPTVEQLQKLVPISGPCGLTSTDGESEPLTLRQVLLQWLQKYHSANGKLDDSQEMKHVWEEDMEVILHGIHAPLDVPLSWLSVNMSYADNFLYVVVRKKKARES</sequence>
<comment type="similarity">
    <text evidence="2 6">Belongs to the ATG5 family.</text>
</comment>
<dbReference type="GO" id="GO:0019776">
    <property type="term" value="F:Atg8-family ligase activity"/>
    <property type="evidence" value="ECO:0007669"/>
    <property type="project" value="TreeGrafter"/>
</dbReference>
<evidence type="ECO:0000313" key="11">
    <source>
        <dbReference type="Proteomes" id="UP000192247"/>
    </source>
</evidence>
<comment type="function">
    <text evidence="6">Involved in autophagic vesicle formation.</text>
</comment>
<keyword evidence="3 6" id="KW-1017">Isopeptide bond</keyword>
<dbReference type="InterPro" id="IPR048940">
    <property type="entry name" value="ATG5_HBR"/>
</dbReference>
<dbReference type="OrthoDB" id="272162at2759"/>
<dbReference type="InterPro" id="IPR007239">
    <property type="entry name" value="Atg5"/>
</dbReference>
<dbReference type="Gene3D" id="3.10.20.90">
    <property type="entry name" value="Phosphatidylinositol 3-kinase Catalytic Subunit, Chain A, domain 1"/>
    <property type="match status" value="1"/>
</dbReference>
<dbReference type="GO" id="GO:0044233">
    <property type="term" value="C:mitochondria-associated endoplasmic reticulum membrane contact site"/>
    <property type="evidence" value="ECO:0007669"/>
    <property type="project" value="TreeGrafter"/>
</dbReference>